<evidence type="ECO:0000313" key="2">
    <source>
        <dbReference type="Proteomes" id="UP001174136"/>
    </source>
</evidence>
<evidence type="ECO:0000313" key="1">
    <source>
        <dbReference type="EMBL" id="KAK0142842.1"/>
    </source>
</evidence>
<sequence>MSYRRKCHLGPSARRCTPSNLRYPTLSVYTDLEVLGGLWNCQSAVKTADSISAYASLQTPLPGPYRDLDHPREHGHSRCPLYYLLVFTHPKTIRVRRGDWTPHLFKVLSLEHLTRSVFELHAVTLPIKLYIAVIYRLPGPFRDFFDEMHPSAAFLKMAHHSLSWTSPLSAAKSTFYLTKINSSASNPRKLFSMFSSLLTPPPSTPFLPHS</sequence>
<proteinExistence type="predicted"/>
<reference evidence="1" key="1">
    <citation type="journal article" date="2023" name="Front. Mar. Sci.">
        <title>A new Merluccius polli reference genome to investigate the effects of global change in West African waters.</title>
        <authorList>
            <person name="Mateo J.L."/>
            <person name="Blanco-Fernandez C."/>
            <person name="Garcia-Vazquez E."/>
            <person name="Machado-Schiaffino G."/>
        </authorList>
    </citation>
    <scope>NUCLEOTIDE SEQUENCE</scope>
    <source>
        <strain evidence="1">C29</strain>
        <tissue evidence="1">Fin</tissue>
    </source>
</reference>
<dbReference type="AlphaFoldDB" id="A0AA47MM04"/>
<name>A0AA47MM04_MERPO</name>
<dbReference type="EMBL" id="JAOPHQ010003467">
    <property type="protein sequence ID" value="KAK0142842.1"/>
    <property type="molecule type" value="Genomic_DNA"/>
</dbReference>
<accession>A0AA47MM04</accession>
<keyword evidence="2" id="KW-1185">Reference proteome</keyword>
<protein>
    <submittedName>
        <fullName evidence="1">Uncharacterized protein</fullName>
    </submittedName>
</protein>
<organism evidence="1 2">
    <name type="scientific">Merluccius polli</name>
    <name type="common">Benguela hake</name>
    <name type="synonym">Merluccius cadenati</name>
    <dbReference type="NCBI Taxonomy" id="89951"/>
    <lineage>
        <taxon>Eukaryota</taxon>
        <taxon>Metazoa</taxon>
        <taxon>Chordata</taxon>
        <taxon>Craniata</taxon>
        <taxon>Vertebrata</taxon>
        <taxon>Euteleostomi</taxon>
        <taxon>Actinopterygii</taxon>
        <taxon>Neopterygii</taxon>
        <taxon>Teleostei</taxon>
        <taxon>Neoteleostei</taxon>
        <taxon>Acanthomorphata</taxon>
        <taxon>Zeiogadaria</taxon>
        <taxon>Gadariae</taxon>
        <taxon>Gadiformes</taxon>
        <taxon>Gadoidei</taxon>
        <taxon>Merlucciidae</taxon>
        <taxon>Merluccius</taxon>
    </lineage>
</organism>
<dbReference type="Proteomes" id="UP001174136">
    <property type="component" value="Unassembled WGS sequence"/>
</dbReference>
<comment type="caution">
    <text evidence="1">The sequence shown here is derived from an EMBL/GenBank/DDBJ whole genome shotgun (WGS) entry which is preliminary data.</text>
</comment>
<gene>
    <name evidence="1" type="ORF">N1851_019207</name>
</gene>